<name>A0ABV6DW50_9ACTN</name>
<reference evidence="1 2" key="1">
    <citation type="submission" date="2024-09" db="EMBL/GenBank/DDBJ databases">
        <authorList>
            <person name="Sun Q."/>
            <person name="Mori K."/>
        </authorList>
    </citation>
    <scope>NUCLEOTIDE SEQUENCE [LARGE SCALE GENOMIC DNA]</scope>
    <source>
        <strain evidence="1 2">CCM 8654</strain>
    </source>
</reference>
<proteinExistence type="predicted"/>
<comment type="caution">
    <text evidence="1">The sequence shown here is derived from an EMBL/GenBank/DDBJ whole genome shotgun (WGS) entry which is preliminary data.</text>
</comment>
<keyword evidence="2" id="KW-1185">Reference proteome</keyword>
<sequence>AVFLPFLAVVIGNASDTRNDGFALPDAPYAHELKANEPTD</sequence>
<dbReference type="EMBL" id="JBHLXH010000001">
    <property type="protein sequence ID" value="MFC0220952.1"/>
    <property type="molecule type" value="Genomic_DNA"/>
</dbReference>
<feature type="non-terminal residue" evidence="1">
    <location>
        <position position="1"/>
    </location>
</feature>
<organism evidence="1 2">
    <name type="scientific">Nocardioides zeicaulis</name>
    <dbReference type="NCBI Taxonomy" id="1776857"/>
    <lineage>
        <taxon>Bacteria</taxon>
        <taxon>Bacillati</taxon>
        <taxon>Actinomycetota</taxon>
        <taxon>Actinomycetes</taxon>
        <taxon>Propionibacteriales</taxon>
        <taxon>Nocardioidaceae</taxon>
        <taxon>Nocardioides</taxon>
    </lineage>
</organism>
<protein>
    <recommendedName>
        <fullName evidence="3">DUF805 domain-containing protein</fullName>
    </recommendedName>
</protein>
<gene>
    <name evidence="1" type="ORF">ACFFJG_00560</name>
</gene>
<evidence type="ECO:0008006" key="3">
    <source>
        <dbReference type="Google" id="ProtNLM"/>
    </source>
</evidence>
<evidence type="ECO:0000313" key="1">
    <source>
        <dbReference type="EMBL" id="MFC0220952.1"/>
    </source>
</evidence>
<evidence type="ECO:0000313" key="2">
    <source>
        <dbReference type="Proteomes" id="UP001589698"/>
    </source>
</evidence>
<accession>A0ABV6DW50</accession>
<dbReference type="Proteomes" id="UP001589698">
    <property type="component" value="Unassembled WGS sequence"/>
</dbReference>